<dbReference type="AlphaFoldDB" id="I0EL45"/>
<dbReference type="SUPFAM" id="SSF53649">
    <property type="entry name" value="Alkaline phosphatase-like"/>
    <property type="match status" value="1"/>
</dbReference>
<feature type="domain" description="Sulfatase N-terminal" evidence="1">
    <location>
        <begin position="6"/>
        <end position="177"/>
    </location>
</feature>
<dbReference type="HOGENOM" id="CLU_084174_0_0_7"/>
<proteinExistence type="predicted"/>
<organism evidence="2 3">
    <name type="scientific">Helicobacter cetorum (strain ATCC BAA-429 / MIT 00-7128)</name>
    <dbReference type="NCBI Taxonomy" id="182217"/>
    <lineage>
        <taxon>Bacteria</taxon>
        <taxon>Pseudomonadati</taxon>
        <taxon>Campylobacterota</taxon>
        <taxon>Epsilonproteobacteria</taxon>
        <taxon>Campylobacterales</taxon>
        <taxon>Helicobacteraceae</taxon>
        <taxon>Helicobacter</taxon>
    </lineage>
</organism>
<dbReference type="PANTHER" id="PTHR30443:SF2">
    <property type="entry name" value="PHOSPHOETHANOLAMINE TRANSFERASE EPTC"/>
    <property type="match status" value="1"/>
</dbReference>
<dbReference type="GO" id="GO:0016776">
    <property type="term" value="F:phosphotransferase activity, phosphate group as acceptor"/>
    <property type="evidence" value="ECO:0007669"/>
    <property type="project" value="TreeGrafter"/>
</dbReference>
<gene>
    <name evidence="2" type="ordered locus">HCW_01895</name>
</gene>
<dbReference type="eggNOG" id="COG2194">
    <property type="taxonomic scope" value="Bacteria"/>
</dbReference>
<sequence>MAFNYNNNWHVLDEWLIHGAKNKILPNLETNNFILLHLMGSHGIYNERFPKNFAKFKPSDLSFTKLHVSNDKDKQIVADYVNSLYYNDYILNEIFNLFKDKDAIVFYLSDHAQDIFESGSTFGHKCSKKGVEIPFMIYVSDIFKERHPKKVELIKQALNKPFMSDDLIHSLLPLVGIHTKDEIESKNLFSPKFDTTRKRIFCNSINYDEIK</sequence>
<evidence type="ECO:0000259" key="1">
    <source>
        <dbReference type="Pfam" id="PF00884"/>
    </source>
</evidence>
<dbReference type="Proteomes" id="UP000005010">
    <property type="component" value="Chromosome"/>
</dbReference>
<dbReference type="InterPro" id="IPR017850">
    <property type="entry name" value="Alkaline_phosphatase_core_sf"/>
</dbReference>
<dbReference type="InterPro" id="IPR000917">
    <property type="entry name" value="Sulfatase_N"/>
</dbReference>
<dbReference type="KEGG" id="hce:HCW_01895"/>
<evidence type="ECO:0000313" key="2">
    <source>
        <dbReference type="EMBL" id="AFI03664.1"/>
    </source>
</evidence>
<dbReference type="GO" id="GO:0005886">
    <property type="term" value="C:plasma membrane"/>
    <property type="evidence" value="ECO:0007669"/>
    <property type="project" value="UniProtKB-SubCell"/>
</dbReference>
<dbReference type="PANTHER" id="PTHR30443">
    <property type="entry name" value="INNER MEMBRANE PROTEIN"/>
    <property type="match status" value="1"/>
</dbReference>
<evidence type="ECO:0000313" key="3">
    <source>
        <dbReference type="Proteomes" id="UP000005010"/>
    </source>
</evidence>
<reference evidence="3" key="1">
    <citation type="submission" date="2012-04" db="EMBL/GenBank/DDBJ databases">
        <title>Complete genome sequence of Helicobacter cetorum strain MIT 00-7128.</title>
        <authorList>
            <person name="Kersulyte D."/>
            <person name="Berg D.E."/>
        </authorList>
    </citation>
    <scope>NUCLEOTIDE SEQUENCE [LARGE SCALE GENOMIC DNA]</scope>
    <source>
        <strain evidence="3">MIT 00-7128</strain>
    </source>
</reference>
<protein>
    <recommendedName>
        <fullName evidence="1">Sulfatase N-terminal domain-containing protein</fullName>
    </recommendedName>
</protein>
<dbReference type="STRING" id="182217.HCW_01895"/>
<dbReference type="EMBL" id="CP003479">
    <property type="protein sequence ID" value="AFI03664.1"/>
    <property type="molecule type" value="Genomic_DNA"/>
</dbReference>
<accession>I0EL45</accession>
<dbReference type="GO" id="GO:0009244">
    <property type="term" value="P:lipopolysaccharide core region biosynthetic process"/>
    <property type="evidence" value="ECO:0007669"/>
    <property type="project" value="TreeGrafter"/>
</dbReference>
<dbReference type="PATRIC" id="fig|182217.3.peg.394"/>
<dbReference type="Pfam" id="PF00884">
    <property type="entry name" value="Sulfatase"/>
    <property type="match status" value="1"/>
</dbReference>
<dbReference type="InterPro" id="IPR040423">
    <property type="entry name" value="PEA_transferase"/>
</dbReference>
<keyword evidence="3" id="KW-1185">Reference proteome</keyword>
<name>I0EL45_HELC0</name>
<dbReference type="Gene3D" id="3.40.720.10">
    <property type="entry name" value="Alkaline Phosphatase, subunit A"/>
    <property type="match status" value="1"/>
</dbReference>